<sequence>MRCNILPTFLGSRNFPRAQKRVVAFERRDFSKAKGDIVTKKVKSPIEHVGKKTISDAVMENKMLNLNVNVEINAEEEADLEIELDQDFLVQNIIDLEIEDFDDFGLGALEID</sequence>
<reference evidence="2" key="1">
    <citation type="submission" date="2022-11" db="UniProtKB">
        <authorList>
            <consortium name="WormBaseParasite"/>
        </authorList>
    </citation>
    <scope>IDENTIFICATION</scope>
</reference>
<proteinExistence type="predicted"/>
<name>A0A914C8L5_9BILA</name>
<evidence type="ECO:0000313" key="2">
    <source>
        <dbReference type="WBParaSite" id="ACRNAN_Path_476.g1794.t1"/>
    </source>
</evidence>
<dbReference type="Proteomes" id="UP000887540">
    <property type="component" value="Unplaced"/>
</dbReference>
<accession>A0A914C8L5</accession>
<protein>
    <submittedName>
        <fullName evidence="2">Uncharacterized protein</fullName>
    </submittedName>
</protein>
<keyword evidence="1" id="KW-1185">Reference proteome</keyword>
<dbReference type="AlphaFoldDB" id="A0A914C8L5"/>
<dbReference type="WBParaSite" id="ACRNAN_Path_476.g1794.t1">
    <property type="protein sequence ID" value="ACRNAN_Path_476.g1794.t1"/>
    <property type="gene ID" value="ACRNAN_Path_476.g1794"/>
</dbReference>
<organism evidence="1 2">
    <name type="scientific">Acrobeloides nanus</name>
    <dbReference type="NCBI Taxonomy" id="290746"/>
    <lineage>
        <taxon>Eukaryota</taxon>
        <taxon>Metazoa</taxon>
        <taxon>Ecdysozoa</taxon>
        <taxon>Nematoda</taxon>
        <taxon>Chromadorea</taxon>
        <taxon>Rhabditida</taxon>
        <taxon>Tylenchina</taxon>
        <taxon>Cephalobomorpha</taxon>
        <taxon>Cephaloboidea</taxon>
        <taxon>Cephalobidae</taxon>
        <taxon>Acrobeloides</taxon>
    </lineage>
</organism>
<evidence type="ECO:0000313" key="1">
    <source>
        <dbReference type="Proteomes" id="UP000887540"/>
    </source>
</evidence>